<dbReference type="PROSITE" id="PS50929">
    <property type="entry name" value="ABC_TM1F"/>
    <property type="match status" value="1"/>
</dbReference>
<name>W4V411_9FIRM</name>
<dbReference type="RefSeq" id="WP_038288178.1">
    <property type="nucleotide sequence ID" value="NZ_BAVR01000015.1"/>
</dbReference>
<dbReference type="PANTHER" id="PTHR43394">
    <property type="entry name" value="ATP-DEPENDENT PERMEASE MDL1, MITOCHONDRIAL"/>
    <property type="match status" value="1"/>
</dbReference>
<accession>W4V411</accession>
<evidence type="ECO:0000256" key="1">
    <source>
        <dbReference type="ARBA" id="ARBA00004651"/>
    </source>
</evidence>
<dbReference type="Gene3D" id="1.20.1560.10">
    <property type="entry name" value="ABC transporter type 1, transmembrane domain"/>
    <property type="match status" value="1"/>
</dbReference>
<keyword evidence="3 5" id="KW-1133">Transmembrane helix</keyword>
<dbReference type="InterPro" id="IPR036640">
    <property type="entry name" value="ABC1_TM_sf"/>
</dbReference>
<keyword evidence="4 5" id="KW-0472">Membrane</keyword>
<evidence type="ECO:0000313" key="8">
    <source>
        <dbReference type="Proteomes" id="UP000019109"/>
    </source>
</evidence>
<dbReference type="STRING" id="1294263.JCM21531_1627"/>
<feature type="transmembrane region" description="Helical" evidence="5">
    <location>
        <begin position="234"/>
        <end position="252"/>
    </location>
</feature>
<dbReference type="PANTHER" id="PTHR43394:SF1">
    <property type="entry name" value="ATP-BINDING CASSETTE SUB-FAMILY B MEMBER 10, MITOCHONDRIAL"/>
    <property type="match status" value="1"/>
</dbReference>
<dbReference type="AlphaFoldDB" id="W4V411"/>
<feature type="transmembrane region" description="Helical" evidence="5">
    <location>
        <begin position="5"/>
        <end position="26"/>
    </location>
</feature>
<keyword evidence="8" id="KW-1185">Reference proteome</keyword>
<dbReference type="Proteomes" id="UP000019109">
    <property type="component" value="Unassembled WGS sequence"/>
</dbReference>
<dbReference type="InterPro" id="IPR039421">
    <property type="entry name" value="Type_1_exporter"/>
</dbReference>
<feature type="transmembrane region" description="Helical" evidence="5">
    <location>
        <begin position="41"/>
        <end position="59"/>
    </location>
</feature>
<proteinExistence type="predicted"/>
<sequence>MKRALVARIILCIILFQIVSLSYPLLTGLLVDRLVKKEWNLYIYCLTAVLFIPFAQGFLEWRKARGLTVWSEQNAAQLRLKLISKLFNVPIHYFSFSKTGEIITRCTDDVKQFIHYQNMKFQAFEKLLILVFVGAVLGYKNIMFMLFVFVCGLLYVIQSKKISPMISKLYRKSITTREKFNEFIRERIQILSLTRLSGCSEWECEKLKKLLDEEFATETKNATITFINDFVSSLVRSIISGALYLYAGWLLVNDRIS</sequence>
<gene>
    <name evidence="7" type="ORF">JCM21531_1627</name>
</gene>
<protein>
    <recommendedName>
        <fullName evidence="6">ABC transmembrane type-1 domain-containing protein</fullName>
    </recommendedName>
</protein>
<dbReference type="EMBL" id="BAVR01000015">
    <property type="protein sequence ID" value="GAE88200.1"/>
    <property type="molecule type" value="Genomic_DNA"/>
</dbReference>
<feature type="transmembrane region" description="Helical" evidence="5">
    <location>
        <begin position="127"/>
        <end position="157"/>
    </location>
</feature>
<dbReference type="InterPro" id="IPR011527">
    <property type="entry name" value="ABC1_TM_dom"/>
</dbReference>
<evidence type="ECO:0000256" key="2">
    <source>
        <dbReference type="ARBA" id="ARBA00022692"/>
    </source>
</evidence>
<comment type="subcellular location">
    <subcellularLocation>
        <location evidence="1">Cell membrane</location>
        <topology evidence="1">Multi-pass membrane protein</topology>
    </subcellularLocation>
</comment>
<evidence type="ECO:0000256" key="5">
    <source>
        <dbReference type="SAM" id="Phobius"/>
    </source>
</evidence>
<evidence type="ECO:0000256" key="4">
    <source>
        <dbReference type="ARBA" id="ARBA00023136"/>
    </source>
</evidence>
<comment type="caution">
    <text evidence="7">The sequence shown here is derived from an EMBL/GenBank/DDBJ whole genome shotgun (WGS) entry which is preliminary data.</text>
</comment>
<evidence type="ECO:0000259" key="6">
    <source>
        <dbReference type="PROSITE" id="PS50929"/>
    </source>
</evidence>
<dbReference type="GO" id="GO:0005524">
    <property type="term" value="F:ATP binding"/>
    <property type="evidence" value="ECO:0007669"/>
    <property type="project" value="InterPro"/>
</dbReference>
<organism evidence="7 8">
    <name type="scientific">Acetivibrio straminisolvens JCM 21531</name>
    <dbReference type="NCBI Taxonomy" id="1294263"/>
    <lineage>
        <taxon>Bacteria</taxon>
        <taxon>Bacillati</taxon>
        <taxon>Bacillota</taxon>
        <taxon>Clostridia</taxon>
        <taxon>Eubacteriales</taxon>
        <taxon>Oscillospiraceae</taxon>
        <taxon>Acetivibrio</taxon>
    </lineage>
</organism>
<evidence type="ECO:0000256" key="3">
    <source>
        <dbReference type="ARBA" id="ARBA00022989"/>
    </source>
</evidence>
<dbReference type="GO" id="GO:0015421">
    <property type="term" value="F:ABC-type oligopeptide transporter activity"/>
    <property type="evidence" value="ECO:0007669"/>
    <property type="project" value="TreeGrafter"/>
</dbReference>
<evidence type="ECO:0000313" key="7">
    <source>
        <dbReference type="EMBL" id="GAE88200.1"/>
    </source>
</evidence>
<reference evidence="7" key="1">
    <citation type="journal article" date="2014" name="Genome Announc.">
        <title>Draft Genome Sequence of Clostridium straminisolvens Strain JCM 21531T, Isolated from a Cellulose-Degrading Bacterial Community.</title>
        <authorList>
            <person name="Yuki M."/>
            <person name="Oshima K."/>
            <person name="Suda W."/>
            <person name="Sakamoto M."/>
            <person name="Kitamura K."/>
            <person name="Iida T."/>
            <person name="Hattori M."/>
            <person name="Ohkuma M."/>
        </authorList>
    </citation>
    <scope>NUCLEOTIDE SEQUENCE [LARGE SCALE GENOMIC DNA]</scope>
    <source>
        <strain evidence="7">JCM 21531</strain>
    </source>
</reference>
<dbReference type="Pfam" id="PF00664">
    <property type="entry name" value="ABC_membrane"/>
    <property type="match status" value="1"/>
</dbReference>
<keyword evidence="2 5" id="KW-0812">Transmembrane</keyword>
<feature type="domain" description="ABC transmembrane type-1" evidence="6">
    <location>
        <begin position="9"/>
        <end position="257"/>
    </location>
</feature>
<dbReference type="GO" id="GO:0005886">
    <property type="term" value="C:plasma membrane"/>
    <property type="evidence" value="ECO:0007669"/>
    <property type="project" value="UniProtKB-SubCell"/>
</dbReference>
<dbReference type="SUPFAM" id="SSF90123">
    <property type="entry name" value="ABC transporter transmembrane region"/>
    <property type="match status" value="1"/>
</dbReference>